<reference evidence="2 3" key="1">
    <citation type="submission" date="2018-08" db="EMBL/GenBank/DDBJ databases">
        <title>Aphanomyces genome sequencing and annotation.</title>
        <authorList>
            <person name="Minardi D."/>
            <person name="Oidtmann B."/>
            <person name="Van Der Giezen M."/>
            <person name="Studholme D.J."/>
        </authorList>
    </citation>
    <scope>NUCLEOTIDE SEQUENCE [LARGE SCALE GENOMIC DNA]</scope>
    <source>
        <strain evidence="2 3">NJM0002</strain>
    </source>
</reference>
<feature type="compositionally biased region" description="Polar residues" evidence="1">
    <location>
        <begin position="291"/>
        <end position="301"/>
    </location>
</feature>
<gene>
    <name evidence="2" type="ORF">DYB32_006485</name>
</gene>
<feature type="compositionally biased region" description="Acidic residues" evidence="1">
    <location>
        <begin position="174"/>
        <end position="184"/>
    </location>
</feature>
<evidence type="ECO:0000313" key="2">
    <source>
        <dbReference type="EMBL" id="RHY27853.1"/>
    </source>
</evidence>
<accession>A0A3R6VJI0</accession>
<comment type="caution">
    <text evidence="2">The sequence shown here is derived from an EMBL/GenBank/DDBJ whole genome shotgun (WGS) entry which is preliminary data.</text>
</comment>
<feature type="region of interest" description="Disordered" evidence="1">
    <location>
        <begin position="153"/>
        <end position="192"/>
    </location>
</feature>
<name>A0A3R6VJI0_9STRA</name>
<evidence type="ECO:0000313" key="3">
    <source>
        <dbReference type="Proteomes" id="UP000285060"/>
    </source>
</evidence>
<dbReference type="AlphaFoldDB" id="A0A3R6VJI0"/>
<dbReference type="EMBL" id="QUSY01000694">
    <property type="protein sequence ID" value="RHY27853.1"/>
    <property type="molecule type" value="Genomic_DNA"/>
</dbReference>
<dbReference type="VEuPathDB" id="FungiDB:H310_08810"/>
<feature type="compositionally biased region" description="Polar residues" evidence="1">
    <location>
        <begin position="212"/>
        <end position="222"/>
    </location>
</feature>
<sequence>MTELDALKAQLREAKERLATRKRPNRTYDDSANLKAHPSRLWDLKLQMAMEHNYELEKRLAWEIETRNLVEQYTRQQIRHLQGILEKLLRQLQHQQSQGLSASTGPINSNAGQGFPSATHTNSLSPLLTEVMHVQLKFAETMQSLNQSVQTRENLLFSTPPHATSRRRRHREPEDDDADSDGDVDVLPSPSYTTFLGNKGTLPSMHDASFSSLNGRSSTSRPTIFHSSSNDNHAVSSSLAFTSPLAGPDSATPQTDDSKRSVHFLDTTPTVGRAISFNDCHDDDDDDNRSTQEPARSTHSTKGVMDDTPADPPGAFVEDSSITSSALNRSSFLEDFDNFRNSLKMTSTVSGTGDRAVLHDTYTTPGSFPESPALSFTKKAQWSLEAQRLCTERALLQLEGTGTPTQLSQLDDAIAYARSQVVKFTSS</sequence>
<organism evidence="2 3">
    <name type="scientific">Aphanomyces invadans</name>
    <dbReference type="NCBI Taxonomy" id="157072"/>
    <lineage>
        <taxon>Eukaryota</taxon>
        <taxon>Sar</taxon>
        <taxon>Stramenopiles</taxon>
        <taxon>Oomycota</taxon>
        <taxon>Saprolegniomycetes</taxon>
        <taxon>Saprolegniales</taxon>
        <taxon>Verrucalvaceae</taxon>
        <taxon>Aphanomyces</taxon>
    </lineage>
</organism>
<protein>
    <submittedName>
        <fullName evidence="2">Uncharacterized protein</fullName>
    </submittedName>
</protein>
<feature type="region of interest" description="Disordered" evidence="1">
    <location>
        <begin position="96"/>
        <end position="121"/>
    </location>
</feature>
<feature type="region of interest" description="Disordered" evidence="1">
    <location>
        <begin position="212"/>
        <end position="321"/>
    </location>
</feature>
<keyword evidence="3" id="KW-1185">Reference proteome</keyword>
<evidence type="ECO:0000256" key="1">
    <source>
        <dbReference type="SAM" id="MobiDB-lite"/>
    </source>
</evidence>
<feature type="compositionally biased region" description="Low complexity" evidence="1">
    <location>
        <begin position="226"/>
        <end position="238"/>
    </location>
</feature>
<proteinExistence type="predicted"/>
<dbReference type="Proteomes" id="UP000285060">
    <property type="component" value="Unassembled WGS sequence"/>
</dbReference>